<dbReference type="PANTHER" id="PTHR11071">
    <property type="entry name" value="PEPTIDYL-PROLYL CIS-TRANS ISOMERASE"/>
    <property type="match status" value="1"/>
</dbReference>
<protein>
    <recommendedName>
        <fullName evidence="4">Peptidyl-prolyl cis-trans isomerase</fullName>
        <shortName evidence="4">PPIase</shortName>
        <ecNumber evidence="4">5.2.1.8</ecNumber>
    </recommendedName>
</protein>
<comment type="similarity">
    <text evidence="4">Belongs to the cyclophilin-type PPIase family.</text>
</comment>
<accession>A0A1X0QKI7</accession>
<dbReference type="GO" id="GO:0003755">
    <property type="term" value="F:peptidyl-prolyl cis-trans isomerase activity"/>
    <property type="evidence" value="ECO:0007669"/>
    <property type="project" value="UniProtKB-UniRule"/>
</dbReference>
<evidence type="ECO:0000256" key="3">
    <source>
        <dbReference type="ARBA" id="ARBA00023235"/>
    </source>
</evidence>
<feature type="domain" description="PPIase cyclophilin-type" evidence="5">
    <location>
        <begin position="42"/>
        <end position="191"/>
    </location>
</feature>
<dbReference type="PANTHER" id="PTHR11071:SF561">
    <property type="entry name" value="PEPTIDYL-PROLYL CIS-TRANS ISOMERASE D-RELATED"/>
    <property type="match status" value="1"/>
</dbReference>
<dbReference type="EC" id="5.2.1.8" evidence="4"/>
<dbReference type="EMBL" id="LTAI01000042">
    <property type="protein sequence ID" value="ORE00270.1"/>
    <property type="molecule type" value="Genomic_DNA"/>
</dbReference>
<dbReference type="GO" id="GO:0006457">
    <property type="term" value="P:protein folding"/>
    <property type="evidence" value="ECO:0007669"/>
    <property type="project" value="TreeGrafter"/>
</dbReference>
<dbReference type="FunFam" id="2.40.100.10:FF:000025">
    <property type="entry name" value="Peptidyl-prolyl cis-trans isomerase CYP19-2"/>
    <property type="match status" value="1"/>
</dbReference>
<dbReference type="InterPro" id="IPR029000">
    <property type="entry name" value="Cyclophilin-like_dom_sf"/>
</dbReference>
<name>A0A1X0QKI7_9MICR</name>
<keyword evidence="2 4" id="KW-0697">Rotamase</keyword>
<evidence type="ECO:0000256" key="2">
    <source>
        <dbReference type="ARBA" id="ARBA00023110"/>
    </source>
</evidence>
<organism evidence="6 7">
    <name type="scientific">Hepatospora eriocheir</name>
    <dbReference type="NCBI Taxonomy" id="1081669"/>
    <lineage>
        <taxon>Eukaryota</taxon>
        <taxon>Fungi</taxon>
        <taxon>Fungi incertae sedis</taxon>
        <taxon>Microsporidia</taxon>
        <taxon>Hepatosporidae</taxon>
        <taxon>Hepatospora</taxon>
    </lineage>
</organism>
<dbReference type="VEuPathDB" id="MicrosporidiaDB:A0H76_1757"/>
<dbReference type="SUPFAM" id="SSF50891">
    <property type="entry name" value="Cyclophilin-like"/>
    <property type="match status" value="1"/>
</dbReference>
<dbReference type="Proteomes" id="UP000192501">
    <property type="component" value="Unassembled WGS sequence"/>
</dbReference>
<keyword evidence="3 4" id="KW-0413">Isomerase</keyword>
<evidence type="ECO:0000256" key="1">
    <source>
        <dbReference type="ARBA" id="ARBA00000971"/>
    </source>
</evidence>
<evidence type="ECO:0000259" key="5">
    <source>
        <dbReference type="PROSITE" id="PS50072"/>
    </source>
</evidence>
<dbReference type="GO" id="GO:0005737">
    <property type="term" value="C:cytoplasm"/>
    <property type="evidence" value="ECO:0007669"/>
    <property type="project" value="TreeGrafter"/>
</dbReference>
<dbReference type="Pfam" id="PF00160">
    <property type="entry name" value="Pro_isomerase"/>
    <property type="match status" value="1"/>
</dbReference>
<dbReference type="Gene3D" id="2.40.100.10">
    <property type="entry name" value="Cyclophilin-like"/>
    <property type="match status" value="1"/>
</dbReference>
<dbReference type="AlphaFoldDB" id="A0A1X0QKI7"/>
<dbReference type="VEuPathDB" id="MicrosporidiaDB:HERIO_1121"/>
<proteinExistence type="inferred from homology"/>
<reference evidence="6 7" key="1">
    <citation type="journal article" date="2017" name="Environ. Microbiol.">
        <title>Decay of the glycolytic pathway and adaptation to intranuclear parasitism within Enterocytozoonidae microsporidia.</title>
        <authorList>
            <person name="Wiredu Boakye D."/>
            <person name="Jaroenlak P."/>
            <person name="Prachumwat A."/>
            <person name="Williams T.A."/>
            <person name="Bateman K.S."/>
            <person name="Itsathitphaisarn O."/>
            <person name="Sritunyalucksana K."/>
            <person name="Paszkiewicz K.H."/>
            <person name="Moore K.A."/>
            <person name="Stentiford G.D."/>
            <person name="Williams B.A."/>
        </authorList>
    </citation>
    <scope>NUCLEOTIDE SEQUENCE [LARGE SCALE GENOMIC DNA]</scope>
    <source>
        <strain evidence="7">canceri</strain>
    </source>
</reference>
<evidence type="ECO:0000313" key="7">
    <source>
        <dbReference type="Proteomes" id="UP000192501"/>
    </source>
</evidence>
<comment type="caution">
    <text evidence="6">The sequence shown here is derived from an EMBL/GenBank/DDBJ whole genome shotgun (WGS) entry which is preliminary data.</text>
</comment>
<dbReference type="InterPro" id="IPR002130">
    <property type="entry name" value="Cyclophilin-type_PPIase_dom"/>
</dbReference>
<dbReference type="PIRSF" id="PIRSF001467">
    <property type="entry name" value="Peptidylpro_ismrse"/>
    <property type="match status" value="1"/>
</dbReference>
<evidence type="ECO:0000256" key="4">
    <source>
        <dbReference type="RuleBase" id="RU363019"/>
    </source>
</evidence>
<comment type="catalytic activity">
    <reaction evidence="1 4">
        <text>[protein]-peptidylproline (omega=180) = [protein]-peptidylproline (omega=0)</text>
        <dbReference type="Rhea" id="RHEA:16237"/>
        <dbReference type="Rhea" id="RHEA-COMP:10747"/>
        <dbReference type="Rhea" id="RHEA-COMP:10748"/>
        <dbReference type="ChEBI" id="CHEBI:83833"/>
        <dbReference type="ChEBI" id="CHEBI:83834"/>
        <dbReference type="EC" id="5.2.1.8"/>
    </reaction>
</comment>
<dbReference type="InterPro" id="IPR024936">
    <property type="entry name" value="Cyclophilin-type_PPIase"/>
</dbReference>
<gene>
    <name evidence="6" type="primary">CYP1</name>
    <name evidence="6" type="ORF">A0H76_1757</name>
</gene>
<dbReference type="GO" id="GO:0016018">
    <property type="term" value="F:cyclosporin A binding"/>
    <property type="evidence" value="ECO:0007669"/>
    <property type="project" value="TreeGrafter"/>
</dbReference>
<comment type="function">
    <text evidence="4">PPIases accelerate the folding of proteins. It catalyzes the cis-trans isomerization of proline imidic peptide bonds in oligopeptides.</text>
</comment>
<evidence type="ECO:0000313" key="6">
    <source>
        <dbReference type="EMBL" id="ORE00270.1"/>
    </source>
</evidence>
<dbReference type="PRINTS" id="PR00153">
    <property type="entry name" value="CSAPPISMRASE"/>
</dbReference>
<dbReference type="SMR" id="A0A1X0QKI7"/>
<sequence>MTDLTKTKINTNYDEEDIKKYSNKDAKFTVEFNDGKMKVQEDIEIELFFDVTPKTCLNFAKLCEGVDIEGIHRSYQEIKFHRIIKDFMMQGGDIVNQNGTGSISIYGRKFNDENFEMCHSGPGYVSMANSGPNTNGSQFFITFIKTSWLDGQHVVFGKVKSKCLPVLTKINDLAKESSEPSFPVICSKSELINKE</sequence>
<dbReference type="PROSITE" id="PS50072">
    <property type="entry name" value="CSA_PPIASE_2"/>
    <property type="match status" value="1"/>
</dbReference>